<evidence type="ECO:0000313" key="2">
    <source>
        <dbReference type="Proteomes" id="UP000672602"/>
    </source>
</evidence>
<dbReference type="Gene3D" id="3.40.50.300">
    <property type="entry name" value="P-loop containing nucleotide triphosphate hydrolases"/>
    <property type="match status" value="1"/>
</dbReference>
<comment type="caution">
    <text evidence="1">The sequence shown here is derived from an EMBL/GenBank/DDBJ whole genome shotgun (WGS) entry which is preliminary data.</text>
</comment>
<dbReference type="AlphaFoldDB" id="A0A8J7SNJ9"/>
<sequence>MPTIEDTDGLNDLVGHIKAGRPYSAQRGIEALSDGAGLGADVVAHLINIADVLGHHDDVLRIAGTADSTASLPRPSRTAIARVAAIAGRGDLMTGGTITLKASAGEEELLMYAAQCMAQTGHAGRALDLMGGALRRAVRSHDLVARNAMFVAAHAVDPDDGDAFDDVLRPIGLTRRNSWTVYERLRHTAPTDIDRLPRPTASVFPAGKHMLHFCPSGTEGIDLPGEGGGHAAAPSYTPDSLVETLSTLIDTLRDMMREPWFAERLALIGQTRRHFAPAAGDPVQVISTGRAGTTALHGYLAGSRFEPYHGFVWQLAPRHRWEMLNRLLTGTIDRDGLRPVARCYLRARVSEILAAYRLGRTPVLISHFDVIFAPVLLAAFPDMRFIHMHRAPSAVASSQIGKRQFAMGQLLPLPYRRARASQGARFHLPASTHLPEMVAWYITFTEDFFHALATTHPSPHHIDLRAEDLFEGHAAGFEALAHVFDGPVRSEAETRAHFARKINEKRERAVEDPLTARYMEETETARRRLRAMTRRTLFPLDRGNHAG</sequence>
<accession>A0A8J7SNJ9</accession>
<organism evidence="1 2">
    <name type="scientific">Marivibrio halodurans</name>
    <dbReference type="NCBI Taxonomy" id="2039722"/>
    <lineage>
        <taxon>Bacteria</taxon>
        <taxon>Pseudomonadati</taxon>
        <taxon>Pseudomonadota</taxon>
        <taxon>Alphaproteobacteria</taxon>
        <taxon>Rhodospirillales</taxon>
        <taxon>Rhodospirillaceae</taxon>
        <taxon>Marivibrio</taxon>
    </lineage>
</organism>
<dbReference type="Proteomes" id="UP000672602">
    <property type="component" value="Unassembled WGS sequence"/>
</dbReference>
<gene>
    <name evidence="1" type="ORF">KAJ83_11860</name>
</gene>
<dbReference type="EMBL" id="JAGMWN010000005">
    <property type="protein sequence ID" value="MBP5857706.1"/>
    <property type="molecule type" value="Genomic_DNA"/>
</dbReference>
<proteinExistence type="predicted"/>
<dbReference type="SUPFAM" id="SSF52540">
    <property type="entry name" value="P-loop containing nucleoside triphosphate hydrolases"/>
    <property type="match status" value="1"/>
</dbReference>
<dbReference type="InterPro" id="IPR040632">
    <property type="entry name" value="Sulfotransfer_4"/>
</dbReference>
<protein>
    <recommendedName>
        <fullName evidence="3">Sulfotransferase family protein</fullName>
    </recommendedName>
</protein>
<name>A0A8J7SNJ9_9PROT</name>
<dbReference type="Pfam" id="PF17784">
    <property type="entry name" value="Sulfotransfer_4"/>
    <property type="match status" value="1"/>
</dbReference>
<evidence type="ECO:0008006" key="3">
    <source>
        <dbReference type="Google" id="ProtNLM"/>
    </source>
</evidence>
<reference evidence="1" key="1">
    <citation type="submission" date="2021-04" db="EMBL/GenBank/DDBJ databases">
        <authorList>
            <person name="Zhang D.-C."/>
        </authorList>
    </citation>
    <scope>NUCLEOTIDE SEQUENCE</scope>
    <source>
        <strain evidence="1">CGMCC 1.15697</strain>
    </source>
</reference>
<evidence type="ECO:0000313" key="1">
    <source>
        <dbReference type="EMBL" id="MBP5857706.1"/>
    </source>
</evidence>
<dbReference type="RefSeq" id="WP_210682291.1">
    <property type="nucleotide sequence ID" value="NZ_JAGMWN010000005.1"/>
</dbReference>
<dbReference type="InterPro" id="IPR027417">
    <property type="entry name" value="P-loop_NTPase"/>
</dbReference>
<keyword evidence="2" id="KW-1185">Reference proteome</keyword>